<evidence type="ECO:0000256" key="1">
    <source>
        <dbReference type="ARBA" id="ARBA00004651"/>
    </source>
</evidence>
<proteinExistence type="inferred from homology"/>
<evidence type="ECO:0000256" key="7">
    <source>
        <dbReference type="ARBA" id="ARBA00024033"/>
    </source>
</evidence>
<feature type="transmembrane region" description="Helical" evidence="9">
    <location>
        <begin position="284"/>
        <end position="302"/>
    </location>
</feature>
<feature type="transmembrane region" description="Helical" evidence="9">
    <location>
        <begin position="113"/>
        <end position="135"/>
    </location>
</feature>
<comment type="subcellular location">
    <subcellularLocation>
        <location evidence="1">Cell membrane</location>
        <topology evidence="1">Multi-pass membrane protein</topology>
    </subcellularLocation>
</comment>
<keyword evidence="11" id="KW-1185">Reference proteome</keyword>
<evidence type="ECO:0000256" key="4">
    <source>
        <dbReference type="ARBA" id="ARBA00022692"/>
    </source>
</evidence>
<gene>
    <name evidence="10" type="ORF">KV203_06885</name>
</gene>
<feature type="region of interest" description="Disordered" evidence="8">
    <location>
        <begin position="1"/>
        <end position="23"/>
    </location>
</feature>
<keyword evidence="4 9" id="KW-0812">Transmembrane</keyword>
<protein>
    <submittedName>
        <fullName evidence="10">DUF2029 domain-containing protein</fullName>
    </submittedName>
</protein>
<feature type="transmembrane region" description="Helical" evidence="9">
    <location>
        <begin position="196"/>
        <end position="217"/>
    </location>
</feature>
<feature type="transmembrane region" description="Helical" evidence="9">
    <location>
        <begin position="224"/>
        <end position="243"/>
    </location>
</feature>
<feature type="transmembrane region" description="Helical" evidence="9">
    <location>
        <begin position="32"/>
        <end position="52"/>
    </location>
</feature>
<evidence type="ECO:0000256" key="9">
    <source>
        <dbReference type="SAM" id="Phobius"/>
    </source>
</evidence>
<evidence type="ECO:0000256" key="6">
    <source>
        <dbReference type="ARBA" id="ARBA00023136"/>
    </source>
</evidence>
<reference evidence="10" key="1">
    <citation type="submission" date="2021-07" db="EMBL/GenBank/DDBJ databases">
        <title>Candidatus Kaistella beijingensis sp. nov. isolated from a municipal wastewater treatment plant is involved in sludge foaming.</title>
        <authorList>
            <person name="Song Y."/>
            <person name="Liu S.-J."/>
        </authorList>
    </citation>
    <scope>NUCLEOTIDE SEQUENCE</scope>
    <source>
        <strain evidence="10">DSM 43998</strain>
    </source>
</reference>
<dbReference type="EMBL" id="CP079105">
    <property type="protein sequence ID" value="QXQ15072.1"/>
    <property type="molecule type" value="Genomic_DNA"/>
</dbReference>
<keyword evidence="6 9" id="KW-0472">Membrane</keyword>
<sequence>MPLSTRDRPSATPDVSSPPPTLRRSRAVWPRIAILVGVFVGVLYNLAGFPAFGRPWGSVYHLDLDVYRLAGHAFLSGADVYQGLPATQLGVPLPFVYPPFAAVLFGPGAEMSLAHLGLAMTVLSMVALAASLLITLRSLGLGPAGRLGWATGAAVVASFVLEPVFATLEFGQVNLILLALVAADCLMRRTPWPRGLLIGIAAAVKLTPIVFVLYLLLRRDVRAALVAVAGFAACTALGFLLAFHDSVEFWRGMLDGDQRMQVTAYVGNQSIGAVLLRLGLPGNGMLWLLTAAVVGALTMLGMRRALRGGRTALAFGINGVGGLLVSPVAWSHHWVYAVPLLLALGYEAWRTRSRLLALTLVLGLVMFHFAPHFRIGYWRQDGIGYSLTDQLAMDSYVWWGLALLVVAVSYRARHRHALPATTSTSTGALTSA</sequence>
<feature type="transmembrane region" description="Helical" evidence="9">
    <location>
        <begin position="309"/>
        <end position="327"/>
    </location>
</feature>
<dbReference type="Proteomes" id="UP000887023">
    <property type="component" value="Chromosome"/>
</dbReference>
<organism evidence="10 11">
    <name type="scientific">Skermania pinensis</name>
    <dbReference type="NCBI Taxonomy" id="39122"/>
    <lineage>
        <taxon>Bacteria</taxon>
        <taxon>Bacillati</taxon>
        <taxon>Actinomycetota</taxon>
        <taxon>Actinomycetes</taxon>
        <taxon>Mycobacteriales</taxon>
        <taxon>Gordoniaceae</taxon>
        <taxon>Skermania</taxon>
    </lineage>
</organism>
<accession>A0ABX8SD32</accession>
<name>A0ABX8SD32_9ACTN</name>
<evidence type="ECO:0000256" key="3">
    <source>
        <dbReference type="ARBA" id="ARBA00022679"/>
    </source>
</evidence>
<dbReference type="InterPro" id="IPR018584">
    <property type="entry name" value="GT87"/>
</dbReference>
<dbReference type="Pfam" id="PF09594">
    <property type="entry name" value="GT87"/>
    <property type="match status" value="1"/>
</dbReference>
<keyword evidence="2" id="KW-1003">Cell membrane</keyword>
<feature type="transmembrane region" description="Helical" evidence="9">
    <location>
        <begin position="356"/>
        <end position="375"/>
    </location>
</feature>
<evidence type="ECO:0000313" key="10">
    <source>
        <dbReference type="EMBL" id="QXQ15072.1"/>
    </source>
</evidence>
<keyword evidence="5 9" id="KW-1133">Transmembrane helix</keyword>
<keyword evidence="3" id="KW-0808">Transferase</keyword>
<evidence type="ECO:0000256" key="2">
    <source>
        <dbReference type="ARBA" id="ARBA00022475"/>
    </source>
</evidence>
<dbReference type="RefSeq" id="WP_169797482.1">
    <property type="nucleotide sequence ID" value="NZ_CBCRUZ010000013.1"/>
</dbReference>
<comment type="similarity">
    <text evidence="7">Belongs to the glycosyltransferase 87 family.</text>
</comment>
<evidence type="ECO:0000256" key="8">
    <source>
        <dbReference type="SAM" id="MobiDB-lite"/>
    </source>
</evidence>
<evidence type="ECO:0000313" key="11">
    <source>
        <dbReference type="Proteomes" id="UP000887023"/>
    </source>
</evidence>
<evidence type="ECO:0000256" key="5">
    <source>
        <dbReference type="ARBA" id="ARBA00022989"/>
    </source>
</evidence>